<dbReference type="EMBL" id="KZ824995">
    <property type="protein sequence ID" value="RAH65494.1"/>
    <property type="molecule type" value="Genomic_DNA"/>
</dbReference>
<evidence type="ECO:0000313" key="2">
    <source>
        <dbReference type="Proteomes" id="UP000249661"/>
    </source>
</evidence>
<evidence type="ECO:0000313" key="1">
    <source>
        <dbReference type="EMBL" id="RAH65494.1"/>
    </source>
</evidence>
<organism evidence="1 2">
    <name type="scientific">Aspergillus aculeatinus CBS 121060</name>
    <dbReference type="NCBI Taxonomy" id="1448322"/>
    <lineage>
        <taxon>Eukaryota</taxon>
        <taxon>Fungi</taxon>
        <taxon>Dikarya</taxon>
        <taxon>Ascomycota</taxon>
        <taxon>Pezizomycotina</taxon>
        <taxon>Eurotiomycetes</taxon>
        <taxon>Eurotiomycetidae</taxon>
        <taxon>Eurotiales</taxon>
        <taxon>Aspergillaceae</taxon>
        <taxon>Aspergillus</taxon>
        <taxon>Aspergillus subgen. Circumdati</taxon>
    </lineage>
</organism>
<gene>
    <name evidence="1" type="ORF">BO66DRAFT_443033</name>
</gene>
<proteinExistence type="predicted"/>
<accession>A0ACD1GWC8</accession>
<dbReference type="Proteomes" id="UP000249661">
    <property type="component" value="Unassembled WGS sequence"/>
</dbReference>
<reference evidence="1" key="1">
    <citation type="submission" date="2018-02" db="EMBL/GenBank/DDBJ databases">
        <title>The genomes of Aspergillus section Nigri reveals drivers in fungal speciation.</title>
        <authorList>
            <consortium name="DOE Joint Genome Institute"/>
            <person name="Vesth T.C."/>
            <person name="Nybo J."/>
            <person name="Theobald S."/>
            <person name="Brandl J."/>
            <person name="Frisvad J.C."/>
            <person name="Nielsen K.F."/>
            <person name="Lyhne E.K."/>
            <person name="Kogle M.E."/>
            <person name="Kuo A."/>
            <person name="Riley R."/>
            <person name="Clum A."/>
            <person name="Nolan M."/>
            <person name="Lipzen A."/>
            <person name="Salamov A."/>
            <person name="Henrissat B."/>
            <person name="Wiebenga A."/>
            <person name="De vries R.P."/>
            <person name="Grigoriev I.V."/>
            <person name="Mortensen U.H."/>
            <person name="Andersen M.R."/>
            <person name="Baker S.E."/>
        </authorList>
    </citation>
    <scope>NUCLEOTIDE SEQUENCE</scope>
    <source>
        <strain evidence="1">CBS 121060</strain>
    </source>
</reference>
<keyword evidence="2" id="KW-1185">Reference proteome</keyword>
<sequence length="134" mass="15135">MANLPDTLPDLPPYSWDHSKRFGRKSRVAENVLRPQAPRHALIGLHLAEGNDLEPQWRVLLRADDHPWIRQHRFQNKNAPLSLFETMNSPLGAGISGSVLGEGEVEVFGGVGGWFEVDSWLLPLDMYRAPKSRM</sequence>
<name>A0ACD1GWC8_9EURO</name>
<protein>
    <submittedName>
        <fullName evidence="1">Uncharacterized protein</fullName>
    </submittedName>
</protein>